<name>A0A1T4LNU2_9BACT</name>
<keyword evidence="2" id="KW-1185">Reference proteome</keyword>
<gene>
    <name evidence="1" type="ORF">SAMN04488128_101735</name>
</gene>
<evidence type="ECO:0000313" key="2">
    <source>
        <dbReference type="Proteomes" id="UP000190367"/>
    </source>
</evidence>
<organism evidence="1 2">
    <name type="scientific">Chitinophaga eiseniae</name>
    <dbReference type="NCBI Taxonomy" id="634771"/>
    <lineage>
        <taxon>Bacteria</taxon>
        <taxon>Pseudomonadati</taxon>
        <taxon>Bacteroidota</taxon>
        <taxon>Chitinophagia</taxon>
        <taxon>Chitinophagales</taxon>
        <taxon>Chitinophagaceae</taxon>
        <taxon>Chitinophaga</taxon>
    </lineage>
</organism>
<dbReference type="SUPFAM" id="SSF117396">
    <property type="entry name" value="TM1631-like"/>
    <property type="match status" value="1"/>
</dbReference>
<dbReference type="RefSeq" id="WP_078667390.1">
    <property type="nucleotide sequence ID" value="NZ_FUWZ01000001.1"/>
</dbReference>
<dbReference type="OrthoDB" id="9780310at2"/>
<dbReference type="EMBL" id="FUWZ01000001">
    <property type="protein sequence ID" value="SJZ56307.1"/>
    <property type="molecule type" value="Genomic_DNA"/>
</dbReference>
<dbReference type="AlphaFoldDB" id="A0A1T4LNU2"/>
<dbReference type="STRING" id="634771.SAMN04488128_101735"/>
<dbReference type="Pfam" id="PF01904">
    <property type="entry name" value="DUF72"/>
    <property type="match status" value="1"/>
</dbReference>
<proteinExistence type="predicted"/>
<dbReference type="Proteomes" id="UP000190367">
    <property type="component" value="Unassembled WGS sequence"/>
</dbReference>
<sequence>MAKKGIYIGTSGWSYKHWREIFYPPELKPVEYLPFYAQSYKTTEINTSFYHLPKPGTVENWVKKVPKRFWFCPKLSRYITHVKRLLEPAEPLERYFSIFDPVRASLGPVLIQLPPSLVFQPERIHAFFEVLKTTYREYEFALEARHDSWLQEAAFQLLEQYNIAWVIADAGGRWPFAERVTAKHIYLRFHGPNGHYDTAYDNKTMKAYAAKIKKWHADKHAVWAFFNNDGHGYALKNASALKALLHV</sequence>
<protein>
    <submittedName>
        <fullName evidence="1">Uncharacterized conserved protein YecE, DUF72 family</fullName>
    </submittedName>
</protein>
<evidence type="ECO:0000313" key="1">
    <source>
        <dbReference type="EMBL" id="SJZ56307.1"/>
    </source>
</evidence>
<dbReference type="InterPro" id="IPR002763">
    <property type="entry name" value="DUF72"/>
</dbReference>
<reference evidence="2" key="1">
    <citation type="submission" date="2017-02" db="EMBL/GenBank/DDBJ databases">
        <authorList>
            <person name="Varghese N."/>
            <person name="Submissions S."/>
        </authorList>
    </citation>
    <scope>NUCLEOTIDE SEQUENCE [LARGE SCALE GENOMIC DNA]</scope>
    <source>
        <strain evidence="2">DSM 22224</strain>
    </source>
</reference>
<dbReference type="InterPro" id="IPR036520">
    <property type="entry name" value="UPF0759_sf"/>
</dbReference>
<dbReference type="PANTHER" id="PTHR30348">
    <property type="entry name" value="UNCHARACTERIZED PROTEIN YECE"/>
    <property type="match status" value="1"/>
</dbReference>
<accession>A0A1T4LNU2</accession>
<dbReference type="Gene3D" id="3.20.20.410">
    <property type="entry name" value="Protein of unknown function UPF0759"/>
    <property type="match status" value="1"/>
</dbReference>
<dbReference type="PANTHER" id="PTHR30348:SF4">
    <property type="entry name" value="DUF72 DOMAIN-CONTAINING PROTEIN"/>
    <property type="match status" value="1"/>
</dbReference>